<gene>
    <name evidence="2" type="primary">tnpA</name>
    <name evidence="2" type="ORF">ITJ86_13960</name>
</gene>
<reference evidence="2 3" key="1">
    <citation type="submission" date="2020-11" db="EMBL/GenBank/DDBJ databases">
        <title>Winogradskyella marina sp. nov., isolated from marine sediment.</title>
        <authorList>
            <person name="Bo J."/>
            <person name="Wang S."/>
            <person name="Song X."/>
            <person name="Du Z."/>
        </authorList>
    </citation>
    <scope>NUCLEOTIDE SEQUENCE [LARGE SCALE GENOMIC DNA]</scope>
    <source>
        <strain evidence="2 3">F6397</strain>
    </source>
</reference>
<dbReference type="SMART" id="SM01321">
    <property type="entry name" value="Y1_Tnp"/>
    <property type="match status" value="1"/>
</dbReference>
<evidence type="ECO:0000313" key="3">
    <source>
        <dbReference type="Proteomes" id="UP000611215"/>
    </source>
</evidence>
<feature type="domain" description="Transposase IS200-like" evidence="1">
    <location>
        <begin position="5"/>
        <end position="119"/>
    </location>
</feature>
<keyword evidence="3" id="KW-1185">Reference proteome</keyword>
<organism evidence="2 3">
    <name type="scientific">Winogradskyella marina</name>
    <dbReference type="NCBI Taxonomy" id="2785530"/>
    <lineage>
        <taxon>Bacteria</taxon>
        <taxon>Pseudomonadati</taxon>
        <taxon>Bacteroidota</taxon>
        <taxon>Flavobacteriia</taxon>
        <taxon>Flavobacteriales</taxon>
        <taxon>Flavobacteriaceae</taxon>
        <taxon>Winogradskyella</taxon>
    </lineage>
</organism>
<dbReference type="PANTHER" id="PTHR33360">
    <property type="entry name" value="TRANSPOSASE FOR INSERTION SEQUENCE ELEMENT IS200"/>
    <property type="match status" value="1"/>
</dbReference>
<name>A0ABS0EKM6_9FLAO</name>
<protein>
    <submittedName>
        <fullName evidence="2">IS200/IS605 family transposase</fullName>
    </submittedName>
</protein>
<dbReference type="Pfam" id="PF01797">
    <property type="entry name" value="Y1_Tnp"/>
    <property type="match status" value="1"/>
</dbReference>
<dbReference type="SUPFAM" id="SSF143422">
    <property type="entry name" value="Transposase IS200-like"/>
    <property type="match status" value="1"/>
</dbReference>
<dbReference type="EMBL" id="JADOET010000013">
    <property type="protein sequence ID" value="MBF8151012.1"/>
    <property type="molecule type" value="Genomic_DNA"/>
</dbReference>
<evidence type="ECO:0000259" key="1">
    <source>
        <dbReference type="SMART" id="SM01321"/>
    </source>
</evidence>
<evidence type="ECO:0000313" key="2">
    <source>
        <dbReference type="EMBL" id="MBF8151012.1"/>
    </source>
</evidence>
<dbReference type="Proteomes" id="UP000611215">
    <property type="component" value="Unassembled WGS sequence"/>
</dbReference>
<dbReference type="PANTHER" id="PTHR33360:SF2">
    <property type="entry name" value="TRANSPOSASE FOR INSERTION SEQUENCE ELEMENT IS200"/>
    <property type="match status" value="1"/>
</dbReference>
<proteinExistence type="predicted"/>
<dbReference type="RefSeq" id="WP_195872267.1">
    <property type="nucleotide sequence ID" value="NZ_JADOET010000013.1"/>
</dbReference>
<accession>A0ABS0EKM6</accession>
<dbReference type="NCBIfam" id="NF033573">
    <property type="entry name" value="transpos_IS200"/>
    <property type="match status" value="1"/>
</dbReference>
<sequence length="152" mass="17762">MANTYTQLYFHIVFAVKGRDNLIAKKWKVELYKYISGIISNKNQKLMIINGMPNHIHLLIGTKPDCNLSDLVRDIKANSTKWLNKKQYINGKFAWQTGFGAFTVSQSGIDNVIAYIKNQEAHHKIKSFKEEYIDFLNAYNIEYKTEYIFKDE</sequence>
<dbReference type="InterPro" id="IPR036515">
    <property type="entry name" value="Transposase_17_sf"/>
</dbReference>
<dbReference type="InterPro" id="IPR002686">
    <property type="entry name" value="Transposase_17"/>
</dbReference>
<comment type="caution">
    <text evidence="2">The sequence shown here is derived from an EMBL/GenBank/DDBJ whole genome shotgun (WGS) entry which is preliminary data.</text>
</comment>
<dbReference type="Gene3D" id="3.30.70.1290">
    <property type="entry name" value="Transposase IS200-like"/>
    <property type="match status" value="1"/>
</dbReference>